<sequence>MTEVLGSGGCSKRVLTCSSLCKTESLSFPLYPWIHSLTLAAAAAAAADFSGSIIDAADPNRITEFSCSPASTSLLFVSSSRLLCFTVTTILLNRLPVSTFRV</sequence>
<gene>
    <name evidence="1" type="ORF">CCUR1050_LOCUS16273</name>
</gene>
<organism evidence="1">
    <name type="scientific">Cryptomonas curvata</name>
    <dbReference type="NCBI Taxonomy" id="233186"/>
    <lineage>
        <taxon>Eukaryota</taxon>
        <taxon>Cryptophyceae</taxon>
        <taxon>Cryptomonadales</taxon>
        <taxon>Cryptomonadaceae</taxon>
        <taxon>Cryptomonas</taxon>
    </lineage>
</organism>
<dbReference type="EMBL" id="HBEZ01029507">
    <property type="protein sequence ID" value="CAD8638589.1"/>
    <property type="molecule type" value="Transcribed_RNA"/>
</dbReference>
<evidence type="ECO:0000313" key="1">
    <source>
        <dbReference type="EMBL" id="CAD8638589.1"/>
    </source>
</evidence>
<accession>A0A7S0MEL2</accession>
<dbReference type="AlphaFoldDB" id="A0A7S0MEL2"/>
<name>A0A7S0MEL2_9CRYP</name>
<proteinExistence type="predicted"/>
<protein>
    <submittedName>
        <fullName evidence="1">Uncharacterized protein</fullName>
    </submittedName>
</protein>
<reference evidence="1" key="1">
    <citation type="submission" date="2021-01" db="EMBL/GenBank/DDBJ databases">
        <authorList>
            <person name="Corre E."/>
            <person name="Pelletier E."/>
            <person name="Niang G."/>
            <person name="Scheremetjew M."/>
            <person name="Finn R."/>
            <person name="Kale V."/>
            <person name="Holt S."/>
            <person name="Cochrane G."/>
            <person name="Meng A."/>
            <person name="Brown T."/>
            <person name="Cohen L."/>
        </authorList>
    </citation>
    <scope>NUCLEOTIDE SEQUENCE</scope>
    <source>
        <strain evidence="1">CCAP979/52</strain>
    </source>
</reference>